<dbReference type="GO" id="GO:0016887">
    <property type="term" value="F:ATP hydrolysis activity"/>
    <property type="evidence" value="ECO:0007669"/>
    <property type="project" value="InterPro"/>
</dbReference>
<dbReference type="SUPFAM" id="SSF52540">
    <property type="entry name" value="P-loop containing nucleoside triphosphate hydrolases"/>
    <property type="match status" value="2"/>
</dbReference>
<dbReference type="PANTHER" id="PTHR23073">
    <property type="entry name" value="26S PROTEASOME REGULATORY SUBUNIT"/>
    <property type="match status" value="1"/>
</dbReference>
<dbReference type="InterPro" id="IPR027417">
    <property type="entry name" value="P-loop_NTPase"/>
</dbReference>
<organism evidence="5 6">
    <name type="scientific">Acinetobacter defluvii</name>
    <dbReference type="NCBI Taxonomy" id="1871111"/>
    <lineage>
        <taxon>Bacteria</taxon>
        <taxon>Pseudomonadati</taxon>
        <taxon>Pseudomonadota</taxon>
        <taxon>Gammaproteobacteria</taxon>
        <taxon>Moraxellales</taxon>
        <taxon>Moraxellaceae</taxon>
        <taxon>Acinetobacter</taxon>
    </lineage>
</organism>
<dbReference type="InterPro" id="IPR003959">
    <property type="entry name" value="ATPase_AAA_core"/>
</dbReference>
<dbReference type="GO" id="GO:0005524">
    <property type="term" value="F:ATP binding"/>
    <property type="evidence" value="ECO:0007669"/>
    <property type="project" value="UniProtKB-KW"/>
</dbReference>
<keyword evidence="2" id="KW-0547">Nucleotide-binding</keyword>
<name>A0A2S2FJ97_9GAMM</name>
<feature type="domain" description="AAA+ ATPase" evidence="4">
    <location>
        <begin position="497"/>
        <end position="626"/>
    </location>
</feature>
<sequence>MNTYINQPFADDMQQGEVDSFSEIHPLAKLWALRFLVELGGAKEFICDNCFSHQWIAKQLGFSEGLCTDQFNEQLAHQELNQLYQNIEQQHLRQPFQLSAELQFNLKLLQQLLDLNDVECLILAFVVLLNSEQLLDDIADTIGELTASKTLRAMTVVLKVPYDDIRQALSVQGRLHRSGLISIQQHYRNYLRGKLSLVSNQLVDKLLVQANDVMDLFAGTINKSDAAELTLQDYPHLEKDLSLLLAYLKQVKNNKQKGVNIFLYGSSGTGKTQLCKVIAKQLAVQLFEISYEDEDGDAISATGRLCAYRAAQCIFDSQSALLMFDEIEDVFNDTENGMGMKSTAQSRKAWVNRILEQNRTPTIWVSNSDQLDPAFIRRFDLVLEIKVPPKKQRLQFISKQCTDDVDPLYQEAFANVEQLSPAILNRSYKVAKMAKMQNETLAVQASMRKLISNTLKAQGFQAVKLQDSNALPKFYDLNYINTKADLQQIAKGIQQHGFGRLCLYGASGTGKTAFARWLAEYLDQPLLVKRGSDLISPWVGQTEQNLAKAFSDAEEQQAVLLLDEVDGLLQDRRQATKSWEISQVNEFLVQMESFNGIVVATTNRFEELDQAALRRFDFKMHFDFLNYAQRLTLLENVCEQLHLEVNEAQVKNQLHSLNKLSAGDFAVIIRQACFKPFEHVNAVLQHLEEEMSVKYKISGKMGF</sequence>
<dbReference type="Proteomes" id="UP000245977">
    <property type="component" value="Chromosome"/>
</dbReference>
<dbReference type="Gene3D" id="3.40.50.300">
    <property type="entry name" value="P-loop containing nucleotide triphosphate hydrolases"/>
    <property type="match status" value="2"/>
</dbReference>
<evidence type="ECO:0000256" key="2">
    <source>
        <dbReference type="ARBA" id="ARBA00022741"/>
    </source>
</evidence>
<dbReference type="STRING" id="1871111.GCA_001704615_01761"/>
<evidence type="ECO:0000313" key="5">
    <source>
        <dbReference type="EMBL" id="AWL30422.1"/>
    </source>
</evidence>
<dbReference type="InterPro" id="IPR050221">
    <property type="entry name" value="26S_Proteasome_ATPase"/>
</dbReference>
<keyword evidence="3 5" id="KW-0067">ATP-binding</keyword>
<proteinExistence type="inferred from homology"/>
<accession>A0A2S2FJ97</accession>
<keyword evidence="6" id="KW-1185">Reference proteome</keyword>
<dbReference type="RefSeq" id="WP_065995227.1">
    <property type="nucleotide sequence ID" value="NZ_CP029397.2"/>
</dbReference>
<evidence type="ECO:0000259" key="4">
    <source>
        <dbReference type="SMART" id="SM00382"/>
    </source>
</evidence>
<dbReference type="SMART" id="SM00382">
    <property type="entry name" value="AAA"/>
    <property type="match status" value="2"/>
</dbReference>
<dbReference type="InterPro" id="IPR003593">
    <property type="entry name" value="AAA+_ATPase"/>
</dbReference>
<evidence type="ECO:0000313" key="6">
    <source>
        <dbReference type="Proteomes" id="UP000245977"/>
    </source>
</evidence>
<dbReference type="KEGG" id="adv:DJ533_02585"/>
<dbReference type="OrthoDB" id="9809379at2"/>
<evidence type="ECO:0000256" key="1">
    <source>
        <dbReference type="ARBA" id="ARBA00006914"/>
    </source>
</evidence>
<dbReference type="EMBL" id="CP029397">
    <property type="protein sequence ID" value="AWL30422.1"/>
    <property type="molecule type" value="Genomic_DNA"/>
</dbReference>
<dbReference type="Pfam" id="PF00004">
    <property type="entry name" value="AAA"/>
    <property type="match status" value="2"/>
</dbReference>
<dbReference type="CDD" id="cd19481">
    <property type="entry name" value="RecA-like_protease"/>
    <property type="match status" value="1"/>
</dbReference>
<reference evidence="5" key="1">
    <citation type="submission" date="2019-08" db="EMBL/GenBank/DDBJ databases">
        <title>The complete genome of Acinetobacter defluvii strain WCHAD010030.</title>
        <authorList>
            <person name="Hu Y."/>
            <person name="Qin J."/>
            <person name="Feng Y."/>
            <person name="Zong Z."/>
        </authorList>
    </citation>
    <scope>NUCLEOTIDE SEQUENCE</scope>
    <source>
        <strain evidence="5">WCHA30</strain>
    </source>
</reference>
<feature type="domain" description="AAA+ ATPase" evidence="4">
    <location>
        <begin position="257"/>
        <end position="389"/>
    </location>
</feature>
<dbReference type="AlphaFoldDB" id="A0A2S2FJ97"/>
<gene>
    <name evidence="5" type="ORF">DJ533_02585</name>
</gene>
<protein>
    <submittedName>
        <fullName evidence="5">ATP-binding protein</fullName>
    </submittedName>
</protein>
<comment type="similarity">
    <text evidence="1">Belongs to the AAA ATPase family.</text>
</comment>
<evidence type="ECO:0000256" key="3">
    <source>
        <dbReference type="ARBA" id="ARBA00022840"/>
    </source>
</evidence>